<sequence length="693" mass="77374">MERTPDTNDLIHWNGPLNWQNELAISIGNYTSLGGRPWSEVKSIEFLPGITVGAPFYEVPEHWLPPGVSRRLSFRRFVPEIYSVDAALVCDESIRRSLFGLALPRLTQTGVRKFKPSSWIAACRLLLRMARWVVENVPASEEKLWGHLTAAEWISMQRALTNSPKMRKGIRLLARHLLDLGNRGILVDFPSVSNNEVDANAKKGARKSTQEKSRRNQAVVSKISHTQQRAVEPYPLQFVSDYIGRALWLQKNLGVQLILCWEKLLEANARAAALGRRQSHPTTTQERRLIISKIDWRDAQGNRIEQLPWPISIREGGETFTTDRWPPRDAAAINVVVNVLQALNYSVTHFCFGARSSEVLSGTDDSLDFDEEGRYRGRTYKLVDANTGQERDWPVHPAAQFALQLQLSLAKAVRPESSNHLWVLLNHGSEPAGSPLRNVNEPVIQSVKRLGLDPKPGGARPHSHRWRHTTGYILAVSVAVAPQVLMDLFGHRDMEMTMRYMLSQPRIAQMTSKIAEEVSYVLSTEAITDAERGNAGGLAAPLLKSGLESLKMRRGESELGAATLREAAQILTFNGRHWGLVREGVLCTKLLGQHGPCTRGRGAPDPGACHGDCLHRLELARAKAQCEEALGILLNEYSLAIDDGMEMIVANLKGQILANLMRWDDVRERYLAISPTATEIWNSRASSDDQEAA</sequence>
<dbReference type="Gene3D" id="1.10.443.10">
    <property type="entry name" value="Intergrase catalytic core"/>
    <property type="match status" value="1"/>
</dbReference>
<evidence type="ECO:0000256" key="2">
    <source>
        <dbReference type="SAM" id="MobiDB-lite"/>
    </source>
</evidence>
<name>A0A1I4F4Y6_9HYPH</name>
<proteinExistence type="predicted"/>
<dbReference type="GO" id="GO:0003677">
    <property type="term" value="F:DNA binding"/>
    <property type="evidence" value="ECO:0007669"/>
    <property type="project" value="InterPro"/>
</dbReference>
<protein>
    <submittedName>
        <fullName evidence="4">Phage integrase family protein</fullName>
    </submittedName>
</protein>
<dbReference type="OrthoDB" id="8767990at2"/>
<keyword evidence="5" id="KW-1185">Reference proteome</keyword>
<dbReference type="SUPFAM" id="SSF56349">
    <property type="entry name" value="DNA breaking-rejoining enzymes"/>
    <property type="match status" value="1"/>
</dbReference>
<dbReference type="InterPro" id="IPR013762">
    <property type="entry name" value="Integrase-like_cat_sf"/>
</dbReference>
<dbReference type="Pfam" id="PF00589">
    <property type="entry name" value="Phage_integrase"/>
    <property type="match status" value="1"/>
</dbReference>
<dbReference type="EMBL" id="FOSL01000037">
    <property type="protein sequence ID" value="SFL13018.1"/>
    <property type="molecule type" value="Genomic_DNA"/>
</dbReference>
<keyword evidence="1" id="KW-0233">DNA recombination</keyword>
<dbReference type="Proteomes" id="UP000323300">
    <property type="component" value="Unassembled WGS sequence"/>
</dbReference>
<organism evidence="4 5">
    <name type="scientific">Neomesorhizobium albiziae</name>
    <dbReference type="NCBI Taxonomy" id="335020"/>
    <lineage>
        <taxon>Bacteria</taxon>
        <taxon>Pseudomonadati</taxon>
        <taxon>Pseudomonadota</taxon>
        <taxon>Alphaproteobacteria</taxon>
        <taxon>Hyphomicrobiales</taxon>
        <taxon>Phyllobacteriaceae</taxon>
        <taxon>Neomesorhizobium</taxon>
    </lineage>
</organism>
<evidence type="ECO:0000313" key="4">
    <source>
        <dbReference type="EMBL" id="SFL13018.1"/>
    </source>
</evidence>
<evidence type="ECO:0000259" key="3">
    <source>
        <dbReference type="Pfam" id="PF00589"/>
    </source>
</evidence>
<dbReference type="RefSeq" id="WP_149763985.1">
    <property type="nucleotide sequence ID" value="NZ_BSPE01000065.1"/>
</dbReference>
<dbReference type="GO" id="GO:0006310">
    <property type="term" value="P:DNA recombination"/>
    <property type="evidence" value="ECO:0007669"/>
    <property type="project" value="UniProtKB-KW"/>
</dbReference>
<dbReference type="AlphaFoldDB" id="A0A1I4F4Y6"/>
<dbReference type="InterPro" id="IPR002104">
    <property type="entry name" value="Integrase_catalytic"/>
</dbReference>
<evidence type="ECO:0000256" key="1">
    <source>
        <dbReference type="ARBA" id="ARBA00023172"/>
    </source>
</evidence>
<feature type="region of interest" description="Disordered" evidence="2">
    <location>
        <begin position="198"/>
        <end position="222"/>
    </location>
</feature>
<gene>
    <name evidence="4" type="ORF">SAMN04488498_13714</name>
</gene>
<feature type="domain" description="Tyr recombinase" evidence="3">
    <location>
        <begin position="386"/>
        <end position="503"/>
    </location>
</feature>
<dbReference type="GO" id="GO:0015074">
    <property type="term" value="P:DNA integration"/>
    <property type="evidence" value="ECO:0007669"/>
    <property type="project" value="InterPro"/>
</dbReference>
<evidence type="ECO:0000313" key="5">
    <source>
        <dbReference type="Proteomes" id="UP000323300"/>
    </source>
</evidence>
<reference evidence="4 5" key="1">
    <citation type="submission" date="2016-10" db="EMBL/GenBank/DDBJ databases">
        <authorList>
            <person name="Varghese N."/>
            <person name="Submissions S."/>
        </authorList>
    </citation>
    <scope>NUCLEOTIDE SEQUENCE [LARGE SCALE GENOMIC DNA]</scope>
    <source>
        <strain evidence="4 5">DSM 21822</strain>
    </source>
</reference>
<dbReference type="InterPro" id="IPR011010">
    <property type="entry name" value="DNA_brk_join_enz"/>
</dbReference>
<accession>A0A1I4F4Y6</accession>